<evidence type="ECO:0000313" key="7">
    <source>
        <dbReference type="Proteomes" id="UP000654075"/>
    </source>
</evidence>
<comment type="subcellular location">
    <subcellularLocation>
        <location evidence="1">Plastid</location>
        <location evidence="1">Chloroplast</location>
    </subcellularLocation>
</comment>
<gene>
    <name evidence="6" type="ORF">PGLA1383_LOCUS29519</name>
</gene>
<reference evidence="6" key="1">
    <citation type="submission" date="2021-02" db="EMBL/GenBank/DDBJ databases">
        <authorList>
            <person name="Dougan E. K."/>
            <person name="Rhodes N."/>
            <person name="Thang M."/>
            <person name="Chan C."/>
        </authorList>
    </citation>
    <scope>NUCLEOTIDE SEQUENCE</scope>
</reference>
<dbReference type="GO" id="GO:0009765">
    <property type="term" value="P:photosynthesis, light harvesting"/>
    <property type="evidence" value="ECO:0007669"/>
    <property type="project" value="InterPro"/>
</dbReference>
<dbReference type="SUPFAM" id="SSF103511">
    <property type="entry name" value="Chlorophyll a-b binding protein"/>
    <property type="match status" value="1"/>
</dbReference>
<dbReference type="OrthoDB" id="423598at2759"/>
<dbReference type="GO" id="GO:0016020">
    <property type="term" value="C:membrane"/>
    <property type="evidence" value="ECO:0007669"/>
    <property type="project" value="InterPro"/>
</dbReference>
<feature type="binding site" evidence="5">
    <location>
        <position position="115"/>
    </location>
    <ligand>
        <name>chlorophyll a</name>
        <dbReference type="ChEBI" id="CHEBI:58416"/>
        <label>1</label>
    </ligand>
</feature>
<organism evidence="6 7">
    <name type="scientific">Polarella glacialis</name>
    <name type="common">Dinoflagellate</name>
    <dbReference type="NCBI Taxonomy" id="89957"/>
    <lineage>
        <taxon>Eukaryota</taxon>
        <taxon>Sar</taxon>
        <taxon>Alveolata</taxon>
        <taxon>Dinophyceae</taxon>
        <taxon>Suessiales</taxon>
        <taxon>Suessiaceae</taxon>
        <taxon>Polarella</taxon>
    </lineage>
</organism>
<feature type="binding site" description="axial binding residue" evidence="5">
    <location>
        <position position="33"/>
    </location>
    <ligand>
        <name>chlorophyll b</name>
        <dbReference type="ChEBI" id="CHEBI:61721"/>
        <label>1</label>
    </ligand>
    <ligandPart>
        <name>Mg</name>
        <dbReference type="ChEBI" id="CHEBI:25107"/>
    </ligandPart>
</feature>
<dbReference type="GO" id="GO:0009507">
    <property type="term" value="C:chloroplast"/>
    <property type="evidence" value="ECO:0007669"/>
    <property type="project" value="UniProtKB-SubCell"/>
</dbReference>
<feature type="binding site" evidence="5">
    <location>
        <position position="118"/>
    </location>
    <ligand>
        <name>chlorophyll a</name>
        <dbReference type="ChEBI" id="CHEBI:58416"/>
        <label>1</label>
    </ligand>
</feature>
<feature type="binding site" evidence="5">
    <location>
        <position position="31"/>
    </location>
    <ligand>
        <name>chlorophyll a</name>
        <dbReference type="ChEBI" id="CHEBI:58416"/>
        <label>1</label>
    </ligand>
</feature>
<keyword evidence="7" id="KW-1185">Reference proteome</keyword>
<dbReference type="OMA" id="GMIVHEQ"/>
<dbReference type="Gene3D" id="1.10.3460.10">
    <property type="entry name" value="Chlorophyll a/b binding protein domain"/>
    <property type="match status" value="1"/>
</dbReference>
<dbReference type="InterPro" id="IPR022796">
    <property type="entry name" value="Chloroa_b-bind"/>
</dbReference>
<dbReference type="Proteomes" id="UP000654075">
    <property type="component" value="Unassembled WGS sequence"/>
</dbReference>
<evidence type="ECO:0000256" key="3">
    <source>
        <dbReference type="ARBA" id="ARBA00022531"/>
    </source>
</evidence>
<feature type="binding site" evidence="5">
    <location>
        <position position="120"/>
    </location>
    <ligand>
        <name>chlorophyll a</name>
        <dbReference type="ChEBI" id="CHEBI:58416"/>
        <label>1</label>
    </ligand>
</feature>
<feature type="binding site" evidence="5">
    <location>
        <position position="13"/>
    </location>
    <ligand>
        <name>chlorophyll a</name>
        <dbReference type="ChEBI" id="CHEBI:58416"/>
        <label>1</label>
    </ligand>
</feature>
<evidence type="ECO:0000256" key="5">
    <source>
        <dbReference type="PIRSR" id="PIRSR601344-1"/>
    </source>
</evidence>
<dbReference type="GO" id="GO:0016168">
    <property type="term" value="F:chlorophyll binding"/>
    <property type="evidence" value="ECO:0007669"/>
    <property type="project" value="UniProtKB-KW"/>
</dbReference>
<dbReference type="EMBL" id="CAJNNV010025040">
    <property type="protein sequence ID" value="CAE8611726.1"/>
    <property type="molecule type" value="Genomic_DNA"/>
</dbReference>
<dbReference type="PANTHER" id="PTHR21649">
    <property type="entry name" value="CHLOROPHYLL A/B BINDING PROTEIN"/>
    <property type="match status" value="1"/>
</dbReference>
<keyword evidence="5" id="KW-0148">Chlorophyll</keyword>
<evidence type="ECO:0000313" key="6">
    <source>
        <dbReference type="EMBL" id="CAE8611726.1"/>
    </source>
</evidence>
<proteinExistence type="predicted"/>
<dbReference type="AlphaFoldDB" id="A0A813FEJ6"/>
<name>A0A813FEJ6_POLGL</name>
<sequence length="146" mass="15643">MAPLGYFDPAGFSKVGDKAGFNNLRASEIKHGRVAMLAALGAVFQHYVKFPGFGDVPSGLGAVEKLPGTFGFAVLFLVSGYLELVIWTQDEKKEPGNFGDPAGFNMYNPDMRAKEINNGRMAMFSAIGILAAEQLTGKDGMTQLGF</sequence>
<dbReference type="InterPro" id="IPR001344">
    <property type="entry name" value="Chloro_AB-bd_pln"/>
</dbReference>
<keyword evidence="4" id="KW-0934">Plastid</keyword>
<evidence type="ECO:0000256" key="2">
    <source>
        <dbReference type="ARBA" id="ARBA00022528"/>
    </source>
</evidence>
<accession>A0A813FEJ6</accession>
<keyword evidence="2" id="KW-0150">Chloroplast</keyword>
<keyword evidence="5" id="KW-0157">Chromophore</keyword>
<evidence type="ECO:0000256" key="4">
    <source>
        <dbReference type="ARBA" id="ARBA00022640"/>
    </source>
</evidence>
<dbReference type="Pfam" id="PF00504">
    <property type="entry name" value="Chloroa_b-bind"/>
    <property type="match status" value="1"/>
</dbReference>
<feature type="binding site" evidence="5">
    <location>
        <position position="114"/>
    </location>
    <ligand>
        <name>chlorophyll a</name>
        <dbReference type="ChEBI" id="CHEBI:58416"/>
        <label>1</label>
    </ligand>
</feature>
<keyword evidence="3" id="KW-0602">Photosynthesis</keyword>
<protein>
    <submittedName>
        <fullName evidence="6">Uncharacterized protein</fullName>
    </submittedName>
</protein>
<feature type="binding site" evidence="5">
    <location>
        <position position="28"/>
    </location>
    <ligand>
        <name>chlorophyll a</name>
        <dbReference type="ChEBI" id="CHEBI:58416"/>
        <label>1</label>
    </ligand>
</feature>
<evidence type="ECO:0000256" key="1">
    <source>
        <dbReference type="ARBA" id="ARBA00004229"/>
    </source>
</evidence>
<comment type="caution">
    <text evidence="6">The sequence shown here is derived from an EMBL/GenBank/DDBJ whole genome shotgun (WGS) entry which is preliminary data.</text>
</comment>
<feature type="binding site" evidence="5">
    <location>
        <position position="66"/>
    </location>
    <ligand>
        <name>chlorophyll a</name>
        <dbReference type="ChEBI" id="CHEBI:58416"/>
        <label>1</label>
    </ligand>
</feature>